<proteinExistence type="predicted"/>
<sequence>MGLADHITVHSQTGDTVEHAAEAVGCSPAEIAKSLTFLVDGKPVMLVMAGDTRVNSSKFKAYFHQKPSMVPYEQVGELIGHQPGAVCPFAIREDVTVYGILTMIGAMATGFLIVKFKMKNVLGSVYGIRVLISLFMLLFPKGFAFAIIITGFLGITGDSTVPPTAGLITKQFGAFFSSWLGGCCFTTYGNYTLPWVVNTVLCLIASVASFSIKEETV</sequence>
<dbReference type="CDD" id="cd04333">
    <property type="entry name" value="ProX_deacylase"/>
    <property type="match status" value="1"/>
</dbReference>
<keyword evidence="1" id="KW-0472">Membrane</keyword>
<dbReference type="InterPro" id="IPR036259">
    <property type="entry name" value="MFS_trans_sf"/>
</dbReference>
<keyword evidence="1" id="KW-0812">Transmembrane</keyword>
<dbReference type="SUPFAM" id="SSF55826">
    <property type="entry name" value="YbaK/ProRS associated domain"/>
    <property type="match status" value="1"/>
</dbReference>
<dbReference type="GO" id="GO:0002161">
    <property type="term" value="F:aminoacyl-tRNA deacylase activity"/>
    <property type="evidence" value="ECO:0007669"/>
    <property type="project" value="InterPro"/>
</dbReference>
<dbReference type="GO" id="GO:0016874">
    <property type="term" value="F:ligase activity"/>
    <property type="evidence" value="ECO:0007669"/>
    <property type="project" value="UniProtKB-KW"/>
</dbReference>
<dbReference type="AlphaFoldDB" id="A0A174SED1"/>
<organism evidence="3 4">
    <name type="scientific">Enterocloster clostridioformis</name>
    <dbReference type="NCBI Taxonomy" id="1531"/>
    <lineage>
        <taxon>Bacteria</taxon>
        <taxon>Bacillati</taxon>
        <taxon>Bacillota</taxon>
        <taxon>Clostridia</taxon>
        <taxon>Lachnospirales</taxon>
        <taxon>Lachnospiraceae</taxon>
        <taxon>Enterocloster</taxon>
    </lineage>
</organism>
<dbReference type="SUPFAM" id="SSF103473">
    <property type="entry name" value="MFS general substrate transporter"/>
    <property type="match status" value="1"/>
</dbReference>
<evidence type="ECO:0000256" key="1">
    <source>
        <dbReference type="SAM" id="Phobius"/>
    </source>
</evidence>
<protein>
    <submittedName>
        <fullName evidence="3">YbaK/aminoacyl-tRNA ligase-associated domain-containing protein</fullName>
    </submittedName>
</protein>
<feature type="domain" description="YbaK/aminoacyl-tRNA synthetase-associated" evidence="2">
    <location>
        <begin position="14"/>
        <end position="98"/>
    </location>
</feature>
<reference evidence="3 4" key="1">
    <citation type="submission" date="2015-09" db="EMBL/GenBank/DDBJ databases">
        <authorList>
            <consortium name="Pathogen Informatics"/>
        </authorList>
    </citation>
    <scope>NUCLEOTIDE SEQUENCE [LARGE SCALE GENOMIC DNA]</scope>
    <source>
        <strain evidence="3 4">2789STDY5834865</strain>
    </source>
</reference>
<gene>
    <name evidence="3" type="ORF">ERS852480_04479</name>
</gene>
<feature type="transmembrane region" description="Helical" evidence="1">
    <location>
        <begin position="126"/>
        <end position="155"/>
    </location>
</feature>
<dbReference type="PANTHER" id="PTHR30411">
    <property type="entry name" value="CYTOPLASMIC PROTEIN"/>
    <property type="match status" value="1"/>
</dbReference>
<dbReference type="EMBL" id="CZAB01000065">
    <property type="protein sequence ID" value="CUP94731.1"/>
    <property type="molecule type" value="Genomic_DNA"/>
</dbReference>
<dbReference type="Proteomes" id="UP000095512">
    <property type="component" value="Unassembled WGS sequence"/>
</dbReference>
<evidence type="ECO:0000259" key="2">
    <source>
        <dbReference type="Pfam" id="PF04073"/>
    </source>
</evidence>
<dbReference type="InterPro" id="IPR036754">
    <property type="entry name" value="YbaK/aa-tRNA-synt-asso_dom_sf"/>
</dbReference>
<dbReference type="InterPro" id="IPR007214">
    <property type="entry name" value="YbaK/aa-tRNA-synth-assoc-dom"/>
</dbReference>
<keyword evidence="1" id="KW-1133">Transmembrane helix</keyword>
<feature type="transmembrane region" description="Helical" evidence="1">
    <location>
        <begin position="95"/>
        <end position="114"/>
    </location>
</feature>
<name>A0A174SED1_9FIRM</name>
<evidence type="ECO:0000313" key="4">
    <source>
        <dbReference type="Proteomes" id="UP000095512"/>
    </source>
</evidence>
<dbReference type="PANTHER" id="PTHR30411:SF1">
    <property type="entry name" value="CYTOPLASMIC PROTEIN"/>
    <property type="match status" value="1"/>
</dbReference>
<dbReference type="Gene3D" id="3.90.960.10">
    <property type="entry name" value="YbaK/aminoacyl-tRNA synthetase-associated domain"/>
    <property type="match status" value="1"/>
</dbReference>
<dbReference type="RefSeq" id="WP_022200933.1">
    <property type="nucleotide sequence ID" value="NZ_CATYWZ010000200.1"/>
</dbReference>
<accession>A0A174SED1</accession>
<dbReference type="Pfam" id="PF04073">
    <property type="entry name" value="tRNA_edit"/>
    <property type="match status" value="1"/>
</dbReference>
<keyword evidence="3" id="KW-0436">Ligase</keyword>
<feature type="transmembrane region" description="Helical" evidence="1">
    <location>
        <begin position="195"/>
        <end position="212"/>
    </location>
</feature>
<evidence type="ECO:0000313" key="3">
    <source>
        <dbReference type="EMBL" id="CUP94731.1"/>
    </source>
</evidence>